<protein>
    <submittedName>
        <fullName evidence="1">Uncharacterized protein</fullName>
    </submittedName>
</protein>
<proteinExistence type="predicted"/>
<dbReference type="KEGG" id="chh:A0O34_05215"/>
<evidence type="ECO:0000313" key="2">
    <source>
        <dbReference type="Proteomes" id="UP000077824"/>
    </source>
</evidence>
<dbReference type="Proteomes" id="UP000077824">
    <property type="component" value="Chromosome"/>
</dbReference>
<sequence length="236" mass="28008">MKKLLLLLILSLNTLYNSQIKLHFSVQKKISSGKYLLKLTLFNETNDFYALPLDKSGFKAYYSSEYCEDQNNINSSYRYFSPTIMIKETSKNEFLEASSRMLDIVDDQHDSYMRKVELNKKDKEKKLFNWMYKNDIDNLLCAQKNFYLMNNILMLKPKENVSYNIELDVNEILRSDVSTTYDYYILGFNNYSLSLDICIEKNIYLDLTKEQKIKLKKYKLFSGIIKSNNFSFDAYK</sequence>
<dbReference type="EMBL" id="CP015199">
    <property type="protein sequence ID" value="ANF49962.1"/>
    <property type="molecule type" value="Genomic_DNA"/>
</dbReference>
<gene>
    <name evidence="1" type="ORF">A0O34_05215</name>
</gene>
<evidence type="ECO:0000313" key="1">
    <source>
        <dbReference type="EMBL" id="ANF49962.1"/>
    </source>
</evidence>
<organism evidence="1 2">
    <name type="scientific">Chryseobacterium glaciei</name>
    <dbReference type="NCBI Taxonomy" id="1685010"/>
    <lineage>
        <taxon>Bacteria</taxon>
        <taxon>Pseudomonadati</taxon>
        <taxon>Bacteroidota</taxon>
        <taxon>Flavobacteriia</taxon>
        <taxon>Flavobacteriales</taxon>
        <taxon>Weeksellaceae</taxon>
        <taxon>Chryseobacterium group</taxon>
        <taxon>Chryseobacterium</taxon>
    </lineage>
</organism>
<accession>A0A172XSZ6</accession>
<name>A0A172XSZ6_9FLAO</name>
<reference evidence="1 2" key="1">
    <citation type="submission" date="2016-04" db="EMBL/GenBank/DDBJ databases">
        <title>Complete Genome Sequence of Chryseobacterium sp. IHBB 10212.</title>
        <authorList>
            <person name="Pal M."/>
            <person name="Swarnkar M.K."/>
            <person name="Kaushal K."/>
            <person name="Chhibber S."/>
            <person name="Singh A.K."/>
            <person name="Gulati A."/>
        </authorList>
    </citation>
    <scope>NUCLEOTIDE SEQUENCE [LARGE SCALE GENOMIC DNA]</scope>
    <source>
        <strain evidence="1 2">IHBB 10212</strain>
    </source>
</reference>
<keyword evidence="2" id="KW-1185">Reference proteome</keyword>
<dbReference type="RefSeq" id="WP_066752129.1">
    <property type="nucleotide sequence ID" value="NZ_CP015199.1"/>
</dbReference>
<dbReference type="AlphaFoldDB" id="A0A172XSZ6"/>
<dbReference type="OrthoDB" id="1274626at2"/>